<feature type="compositionally biased region" description="Low complexity" evidence="1">
    <location>
        <begin position="271"/>
        <end position="289"/>
    </location>
</feature>
<protein>
    <submittedName>
        <fullName evidence="3">Uncharacterized protein</fullName>
    </submittedName>
</protein>
<evidence type="ECO:0000256" key="1">
    <source>
        <dbReference type="SAM" id="MobiDB-lite"/>
    </source>
</evidence>
<proteinExistence type="predicted"/>
<feature type="compositionally biased region" description="Basic residues" evidence="1">
    <location>
        <begin position="244"/>
        <end position="264"/>
    </location>
</feature>
<dbReference type="Proteomes" id="UP000708208">
    <property type="component" value="Unassembled WGS sequence"/>
</dbReference>
<dbReference type="AlphaFoldDB" id="A0A8J2LIK0"/>
<feature type="compositionally biased region" description="Basic and acidic residues" evidence="1">
    <location>
        <begin position="231"/>
        <end position="243"/>
    </location>
</feature>
<feature type="signal peptide" evidence="2">
    <location>
        <begin position="1"/>
        <end position="25"/>
    </location>
</feature>
<feature type="chain" id="PRO_5035327352" evidence="2">
    <location>
        <begin position="26"/>
        <end position="348"/>
    </location>
</feature>
<evidence type="ECO:0000313" key="3">
    <source>
        <dbReference type="EMBL" id="CAG7823549.1"/>
    </source>
</evidence>
<feature type="region of interest" description="Disordered" evidence="1">
    <location>
        <begin position="99"/>
        <end position="348"/>
    </location>
</feature>
<name>A0A8J2LIK0_9HEXA</name>
<gene>
    <name evidence="3" type="ORF">AFUS01_LOCUS33760</name>
</gene>
<comment type="caution">
    <text evidence="3">The sequence shown here is derived from an EMBL/GenBank/DDBJ whole genome shotgun (WGS) entry which is preliminary data.</text>
</comment>
<sequence length="348" mass="38975">MSRLISSACFLALFFPLFASGFVSSVKCPEPFSYCTSQQDCPLPNRLRHDGKDYMACIYNATSAIRIGVCCTDIAEDLYFDFETFDNLLSKKLIRTKRLKRQAEETSPSDLPAPPDGSMIEKSIESIPQGSLENKEDGQHSGRAEHTPAESTSKSPEKASGGSADRKHPPQRRPPQHSNRYSLPGYSGRPRGNIPKRRKMYINIPKPKPPRQPKPSQQSKPTAEPNTPKKQKQEQPEQEQEKKQKPRRPKNQSRPKAQKASKPHFNRESNRPGGPSPNNKNNSGNRGNKTPPNNHQTKPGRGTSKPPAGQSNFKKTSPPNQNRRKNQTNVKQPKQNQGQKKGPRRGPH</sequence>
<keyword evidence="2" id="KW-0732">Signal</keyword>
<organism evidence="3 4">
    <name type="scientific">Allacma fusca</name>
    <dbReference type="NCBI Taxonomy" id="39272"/>
    <lineage>
        <taxon>Eukaryota</taxon>
        <taxon>Metazoa</taxon>
        <taxon>Ecdysozoa</taxon>
        <taxon>Arthropoda</taxon>
        <taxon>Hexapoda</taxon>
        <taxon>Collembola</taxon>
        <taxon>Symphypleona</taxon>
        <taxon>Sminthuridae</taxon>
        <taxon>Allacma</taxon>
    </lineage>
</organism>
<feature type="compositionally biased region" description="Polar residues" evidence="1">
    <location>
        <begin position="309"/>
        <end position="321"/>
    </location>
</feature>
<feature type="compositionally biased region" description="Low complexity" evidence="1">
    <location>
        <begin position="331"/>
        <end position="340"/>
    </location>
</feature>
<feature type="compositionally biased region" description="Basic and acidic residues" evidence="1">
    <location>
        <begin position="133"/>
        <end position="148"/>
    </location>
</feature>
<evidence type="ECO:0000313" key="4">
    <source>
        <dbReference type="Proteomes" id="UP000708208"/>
    </source>
</evidence>
<feature type="compositionally biased region" description="Low complexity" evidence="1">
    <location>
        <begin position="214"/>
        <end position="228"/>
    </location>
</feature>
<evidence type="ECO:0000256" key="2">
    <source>
        <dbReference type="SAM" id="SignalP"/>
    </source>
</evidence>
<accession>A0A8J2LIK0</accession>
<dbReference type="EMBL" id="CAJVCH010529862">
    <property type="protein sequence ID" value="CAG7823549.1"/>
    <property type="molecule type" value="Genomic_DNA"/>
</dbReference>
<reference evidence="3" key="1">
    <citation type="submission" date="2021-06" db="EMBL/GenBank/DDBJ databases">
        <authorList>
            <person name="Hodson N. C."/>
            <person name="Mongue J. A."/>
            <person name="Jaron S. K."/>
        </authorList>
    </citation>
    <scope>NUCLEOTIDE SEQUENCE</scope>
</reference>
<keyword evidence="4" id="KW-1185">Reference proteome</keyword>